<dbReference type="Proteomes" id="UP000887567">
    <property type="component" value="Unplaced"/>
</dbReference>
<dbReference type="FunFam" id="1.10.750.20:FF:000001">
    <property type="entry name" value="Ankyrin repeat and SOCS box containing 1"/>
    <property type="match status" value="1"/>
</dbReference>
<reference evidence="2" key="1">
    <citation type="submission" date="2022-11" db="UniProtKB">
        <authorList>
            <consortium name="EnsemblMetazoa"/>
        </authorList>
    </citation>
    <scope>IDENTIFICATION</scope>
</reference>
<dbReference type="EnsemblMetazoa" id="XM_021054051.2">
    <property type="protein sequence ID" value="XP_020909710.2"/>
    <property type="gene ID" value="LOC110247591"/>
</dbReference>
<evidence type="ECO:0000313" key="2">
    <source>
        <dbReference type="EnsemblMetazoa" id="XP_020909710.2"/>
    </source>
</evidence>
<dbReference type="Gene3D" id="2.130.10.10">
    <property type="entry name" value="YVTN repeat-like/Quinoprotein amine dehydrogenase"/>
    <property type="match status" value="1"/>
</dbReference>
<dbReference type="InterPro" id="IPR036036">
    <property type="entry name" value="SOCS_box-like_dom_sf"/>
</dbReference>
<dbReference type="InterPro" id="IPR001496">
    <property type="entry name" value="SOCS_box"/>
</dbReference>
<sequence>MSRAQAPLKRLGTTASLTLLLFCFELFLGLAMKFLLDNCIQEMKAPLGQKINQFAYSSELNLIASMEYCEDCLLWNPDNGQVVNEIELDHDCHSDIIFLPGHYIAVAFSDAPQRGSRVCIHSVDSGENILDVSAGFCEFEVVALTPDNRLLVGGRLTDFLIDLDNKQIVEERRIVDSSFRSWSLCCSKQNYNTIFFTSADKNRELELGFCILTVDFSTDGKVLNTSLEEVTYCLIEGEERDLSIITGLSHDGEHVIVATEREGIILLESACEGSVGHVIVSSGIPSDEVCYPLGQQMVTHQNQLMVSDGGDVIKVYNYKRYDSLQELCRLRINHFLQGNKEKVDKLPLPSTVKNYLLYK</sequence>
<dbReference type="KEGG" id="epa:110247591"/>
<protein>
    <recommendedName>
        <fullName evidence="1">SOCS box domain-containing protein</fullName>
    </recommendedName>
</protein>
<organism evidence="2 3">
    <name type="scientific">Exaiptasia diaphana</name>
    <name type="common">Tropical sea anemone</name>
    <name type="synonym">Aiptasia pulchella</name>
    <dbReference type="NCBI Taxonomy" id="2652724"/>
    <lineage>
        <taxon>Eukaryota</taxon>
        <taxon>Metazoa</taxon>
        <taxon>Cnidaria</taxon>
        <taxon>Anthozoa</taxon>
        <taxon>Hexacorallia</taxon>
        <taxon>Actiniaria</taxon>
        <taxon>Aiptasiidae</taxon>
        <taxon>Exaiptasia</taxon>
    </lineage>
</organism>
<dbReference type="PROSITE" id="PS50225">
    <property type="entry name" value="SOCS"/>
    <property type="match status" value="1"/>
</dbReference>
<dbReference type="Gene3D" id="1.10.750.20">
    <property type="entry name" value="SOCS box"/>
    <property type="match status" value="1"/>
</dbReference>
<name>A0A913XTY6_EXADI</name>
<evidence type="ECO:0000259" key="1">
    <source>
        <dbReference type="PROSITE" id="PS50225"/>
    </source>
</evidence>
<dbReference type="InterPro" id="IPR015943">
    <property type="entry name" value="WD40/YVTN_repeat-like_dom_sf"/>
</dbReference>
<dbReference type="OMA" id="MEYCEDC"/>
<dbReference type="AlphaFoldDB" id="A0A913XTY6"/>
<dbReference type="OrthoDB" id="5985721at2759"/>
<dbReference type="RefSeq" id="XP_020909710.2">
    <property type="nucleotide sequence ID" value="XM_021054051.2"/>
</dbReference>
<evidence type="ECO:0000313" key="3">
    <source>
        <dbReference type="Proteomes" id="UP000887567"/>
    </source>
</evidence>
<feature type="domain" description="SOCS box" evidence="1">
    <location>
        <begin position="323"/>
        <end position="359"/>
    </location>
</feature>
<accession>A0A913XTY6</accession>
<dbReference type="SUPFAM" id="SSF82171">
    <property type="entry name" value="DPP6 N-terminal domain-like"/>
    <property type="match status" value="1"/>
</dbReference>
<keyword evidence="3" id="KW-1185">Reference proteome</keyword>
<dbReference type="GeneID" id="110247591"/>
<dbReference type="SMART" id="SM00969">
    <property type="entry name" value="SOCS_box"/>
    <property type="match status" value="1"/>
</dbReference>
<dbReference type="Pfam" id="PF07525">
    <property type="entry name" value="SOCS_box"/>
    <property type="match status" value="1"/>
</dbReference>
<proteinExistence type="predicted"/>
<dbReference type="CDD" id="cd03587">
    <property type="entry name" value="SOCS"/>
    <property type="match status" value="1"/>
</dbReference>
<dbReference type="SMART" id="SM00253">
    <property type="entry name" value="SOCS"/>
    <property type="match status" value="1"/>
</dbReference>
<dbReference type="GO" id="GO:0035556">
    <property type="term" value="P:intracellular signal transduction"/>
    <property type="evidence" value="ECO:0007669"/>
    <property type="project" value="InterPro"/>
</dbReference>
<dbReference type="SUPFAM" id="SSF158235">
    <property type="entry name" value="SOCS box-like"/>
    <property type="match status" value="1"/>
</dbReference>